<keyword evidence="3" id="KW-1185">Reference proteome</keyword>
<feature type="region of interest" description="Disordered" evidence="1">
    <location>
        <begin position="27"/>
        <end position="58"/>
    </location>
</feature>
<dbReference type="AlphaFoldDB" id="A0AAD5CI00"/>
<sequence>DLLVAEDLAAAEMTSAASHAAAAAAASNAHVGRPPGRYGFVDDRTRQPNSETDADGAVVLGDPVAPPLNGDMYTDISTENAMLPGSRRLSKGVEYLVEASAAEAEAIAKTLAAAKARQSNGEVDLPDRDRGAEATPSGKQIIKTESDVATNSAPAGIRLHHRAVSIIYPVNLFVSSECMYNTSDFLGFTGGSSCRDRWSIRWNGETAFNRPV</sequence>
<proteinExistence type="predicted"/>
<accession>A0AAD5CI00</accession>
<dbReference type="EMBL" id="JAMZMK010008107">
    <property type="protein sequence ID" value="KAI7741899.1"/>
    <property type="molecule type" value="Genomic_DNA"/>
</dbReference>
<dbReference type="PANTHER" id="PTHR46422:SF4">
    <property type="entry name" value="SERINE_THREONINE-PROTEIN PHOSPHATASE BSL3"/>
    <property type="match status" value="1"/>
</dbReference>
<feature type="non-terminal residue" evidence="2">
    <location>
        <position position="1"/>
    </location>
</feature>
<evidence type="ECO:0000313" key="3">
    <source>
        <dbReference type="Proteomes" id="UP001206925"/>
    </source>
</evidence>
<reference evidence="2" key="1">
    <citation type="submission" date="2022-06" db="EMBL/GenBank/DDBJ databases">
        <title>Uncovering the hologenomic basis of an extraordinary plant invasion.</title>
        <authorList>
            <person name="Bieker V.C."/>
            <person name="Martin M.D."/>
            <person name="Gilbert T."/>
            <person name="Hodgins K."/>
            <person name="Battlay P."/>
            <person name="Petersen B."/>
            <person name="Wilson J."/>
        </authorList>
    </citation>
    <scope>NUCLEOTIDE SEQUENCE</scope>
    <source>
        <strain evidence="2">AA19_3_7</strain>
        <tissue evidence="2">Leaf</tissue>
    </source>
</reference>
<dbReference type="PANTHER" id="PTHR46422">
    <property type="entry name" value="SERINE/THREONINE-PROTEIN PHOSPHATASE BSL3"/>
    <property type="match status" value="1"/>
</dbReference>
<organism evidence="2 3">
    <name type="scientific">Ambrosia artemisiifolia</name>
    <name type="common">Common ragweed</name>
    <dbReference type="NCBI Taxonomy" id="4212"/>
    <lineage>
        <taxon>Eukaryota</taxon>
        <taxon>Viridiplantae</taxon>
        <taxon>Streptophyta</taxon>
        <taxon>Embryophyta</taxon>
        <taxon>Tracheophyta</taxon>
        <taxon>Spermatophyta</taxon>
        <taxon>Magnoliopsida</taxon>
        <taxon>eudicotyledons</taxon>
        <taxon>Gunneridae</taxon>
        <taxon>Pentapetalae</taxon>
        <taxon>asterids</taxon>
        <taxon>campanulids</taxon>
        <taxon>Asterales</taxon>
        <taxon>Asteraceae</taxon>
        <taxon>Asteroideae</taxon>
        <taxon>Heliantheae alliance</taxon>
        <taxon>Heliantheae</taxon>
        <taxon>Ambrosia</taxon>
    </lineage>
</organism>
<protein>
    <submittedName>
        <fullName evidence="2">Uncharacterized protein</fullName>
    </submittedName>
</protein>
<name>A0AAD5CI00_AMBAR</name>
<gene>
    <name evidence="2" type="ORF">M8C21_008881</name>
</gene>
<evidence type="ECO:0000313" key="2">
    <source>
        <dbReference type="EMBL" id="KAI7741899.1"/>
    </source>
</evidence>
<dbReference type="Proteomes" id="UP001206925">
    <property type="component" value="Unassembled WGS sequence"/>
</dbReference>
<comment type="caution">
    <text evidence="2">The sequence shown here is derived from an EMBL/GenBank/DDBJ whole genome shotgun (WGS) entry which is preliminary data.</text>
</comment>
<feature type="region of interest" description="Disordered" evidence="1">
    <location>
        <begin position="117"/>
        <end position="140"/>
    </location>
</feature>
<evidence type="ECO:0000256" key="1">
    <source>
        <dbReference type="SAM" id="MobiDB-lite"/>
    </source>
</evidence>